<evidence type="ECO:0000256" key="1">
    <source>
        <dbReference type="SAM" id="MobiDB-lite"/>
    </source>
</evidence>
<gene>
    <name evidence="3" type="ORF">ACFFVD_01425</name>
</gene>
<name>A0ABV5JND6_9ACTN</name>
<evidence type="ECO:0000256" key="2">
    <source>
        <dbReference type="SAM" id="Phobius"/>
    </source>
</evidence>
<protein>
    <recommendedName>
        <fullName evidence="5">Transcriptional regulator</fullName>
    </recommendedName>
</protein>
<accession>A0ABV5JND6</accession>
<evidence type="ECO:0000313" key="4">
    <source>
        <dbReference type="Proteomes" id="UP001589700"/>
    </source>
</evidence>
<keyword evidence="2" id="KW-0472">Membrane</keyword>
<reference evidence="3 4" key="1">
    <citation type="submission" date="2024-09" db="EMBL/GenBank/DDBJ databases">
        <authorList>
            <person name="Sun Q."/>
            <person name="Mori K."/>
        </authorList>
    </citation>
    <scope>NUCLEOTIDE SEQUENCE [LARGE SCALE GENOMIC DNA]</scope>
    <source>
        <strain evidence="3 4">CCM 7659</strain>
    </source>
</reference>
<feature type="compositionally biased region" description="Low complexity" evidence="1">
    <location>
        <begin position="151"/>
        <end position="165"/>
    </location>
</feature>
<evidence type="ECO:0000313" key="3">
    <source>
        <dbReference type="EMBL" id="MFB9258460.1"/>
    </source>
</evidence>
<sequence length="226" mass="23709">MSDSPSPRATGSDSASGGSSSPTIRHRPAWIAFVVLGAIVCMGMGLWQLARYQEASGTVQNLGYTFMWPFLAGFLVYAYFKYVRLEAEEEERIADELEEMSTGAGASAEGSPRSAGAAGVTAGVAGPSGAMGRIGLDDDDNPTSTPPRSPRAGTRPGASGSRSGATGRGTRRGREMTEIPADLLPTRRPSTDEQVQDEGLAAYNSYLAELARKDGLGTRSQEKPAS</sequence>
<keyword evidence="2" id="KW-0812">Transmembrane</keyword>
<feature type="region of interest" description="Disordered" evidence="1">
    <location>
        <begin position="1"/>
        <end position="22"/>
    </location>
</feature>
<proteinExistence type="predicted"/>
<feature type="region of interest" description="Disordered" evidence="1">
    <location>
        <begin position="99"/>
        <end position="197"/>
    </location>
</feature>
<dbReference type="Proteomes" id="UP001589700">
    <property type="component" value="Unassembled WGS sequence"/>
</dbReference>
<feature type="compositionally biased region" description="Low complexity" evidence="1">
    <location>
        <begin position="11"/>
        <end position="21"/>
    </location>
</feature>
<feature type="transmembrane region" description="Helical" evidence="2">
    <location>
        <begin position="62"/>
        <end position="80"/>
    </location>
</feature>
<keyword evidence="2" id="KW-1133">Transmembrane helix</keyword>
<comment type="caution">
    <text evidence="3">The sequence shown here is derived from an EMBL/GenBank/DDBJ whole genome shotgun (WGS) entry which is preliminary data.</text>
</comment>
<keyword evidence="4" id="KW-1185">Reference proteome</keyword>
<dbReference type="EMBL" id="JBHMDY010000001">
    <property type="protein sequence ID" value="MFB9258460.1"/>
    <property type="molecule type" value="Genomic_DNA"/>
</dbReference>
<evidence type="ECO:0008006" key="5">
    <source>
        <dbReference type="Google" id="ProtNLM"/>
    </source>
</evidence>
<feature type="compositionally biased region" description="Low complexity" evidence="1">
    <location>
        <begin position="114"/>
        <end position="130"/>
    </location>
</feature>
<dbReference type="RefSeq" id="WP_182631271.1">
    <property type="nucleotide sequence ID" value="NZ_JAALDM010000042.1"/>
</dbReference>
<feature type="transmembrane region" description="Helical" evidence="2">
    <location>
        <begin position="29"/>
        <end position="50"/>
    </location>
</feature>
<organism evidence="3 4">
    <name type="scientific">Dietzia aerolata</name>
    <dbReference type="NCBI Taxonomy" id="595984"/>
    <lineage>
        <taxon>Bacteria</taxon>
        <taxon>Bacillati</taxon>
        <taxon>Actinomycetota</taxon>
        <taxon>Actinomycetes</taxon>
        <taxon>Mycobacteriales</taxon>
        <taxon>Dietziaceae</taxon>
        <taxon>Dietzia</taxon>
    </lineage>
</organism>